<comment type="caution">
    <text evidence="2">The sequence shown here is derived from an EMBL/GenBank/DDBJ whole genome shotgun (WGS) entry which is preliminary data.</text>
</comment>
<protein>
    <submittedName>
        <fullName evidence="2">Uncharacterized protein</fullName>
    </submittedName>
</protein>
<dbReference type="Proteomes" id="UP000772434">
    <property type="component" value="Unassembled WGS sequence"/>
</dbReference>
<organism evidence="2 3">
    <name type="scientific">Rhodocollybia butyracea</name>
    <dbReference type="NCBI Taxonomy" id="206335"/>
    <lineage>
        <taxon>Eukaryota</taxon>
        <taxon>Fungi</taxon>
        <taxon>Dikarya</taxon>
        <taxon>Basidiomycota</taxon>
        <taxon>Agaricomycotina</taxon>
        <taxon>Agaricomycetes</taxon>
        <taxon>Agaricomycetidae</taxon>
        <taxon>Agaricales</taxon>
        <taxon>Marasmiineae</taxon>
        <taxon>Omphalotaceae</taxon>
        <taxon>Rhodocollybia</taxon>
    </lineage>
</organism>
<evidence type="ECO:0000256" key="1">
    <source>
        <dbReference type="SAM" id="MobiDB-lite"/>
    </source>
</evidence>
<accession>A0A9P5TWZ5</accession>
<dbReference type="EMBL" id="JADNRY010000497">
    <property type="protein sequence ID" value="KAF9047003.1"/>
    <property type="molecule type" value="Genomic_DNA"/>
</dbReference>
<sequence length="180" mass="20339">MHQLRSFDPARYPAIYHRFSYQYSPNVHRVLCTLHTILQLHIRSLFKSTAWEKVSQAAFSVRYARMLALGGLGKAGRQQYWALGLWLRRARTLEQEGSELINVCLTPSRKFWLASHCFSKALAQNYRGLDDISGDAPVDSQGSDMEVNGGVSNFNAGKGPDSNAEDADLTAEMRRETRML</sequence>
<keyword evidence="3" id="KW-1185">Reference proteome</keyword>
<feature type="region of interest" description="Disordered" evidence="1">
    <location>
        <begin position="137"/>
        <end position="169"/>
    </location>
</feature>
<dbReference type="AlphaFoldDB" id="A0A9P5TWZ5"/>
<proteinExistence type="predicted"/>
<evidence type="ECO:0000313" key="2">
    <source>
        <dbReference type="EMBL" id="KAF9047003.1"/>
    </source>
</evidence>
<name>A0A9P5TWZ5_9AGAR</name>
<reference evidence="2" key="1">
    <citation type="submission" date="2020-11" db="EMBL/GenBank/DDBJ databases">
        <authorList>
            <consortium name="DOE Joint Genome Institute"/>
            <person name="Ahrendt S."/>
            <person name="Riley R."/>
            <person name="Andreopoulos W."/>
            <person name="Labutti K."/>
            <person name="Pangilinan J."/>
            <person name="Ruiz-Duenas F.J."/>
            <person name="Barrasa J.M."/>
            <person name="Sanchez-Garcia M."/>
            <person name="Camarero S."/>
            <person name="Miyauchi S."/>
            <person name="Serrano A."/>
            <person name="Linde D."/>
            <person name="Babiker R."/>
            <person name="Drula E."/>
            <person name="Ayuso-Fernandez I."/>
            <person name="Pacheco R."/>
            <person name="Padilla G."/>
            <person name="Ferreira P."/>
            <person name="Barriuso J."/>
            <person name="Kellner H."/>
            <person name="Castanera R."/>
            <person name="Alfaro M."/>
            <person name="Ramirez L."/>
            <person name="Pisabarro A.G."/>
            <person name="Kuo A."/>
            <person name="Tritt A."/>
            <person name="Lipzen A."/>
            <person name="He G."/>
            <person name="Yan M."/>
            <person name="Ng V."/>
            <person name="Cullen D."/>
            <person name="Martin F."/>
            <person name="Rosso M.-N."/>
            <person name="Henrissat B."/>
            <person name="Hibbett D."/>
            <person name="Martinez A.T."/>
            <person name="Grigoriev I.V."/>
        </authorList>
    </citation>
    <scope>NUCLEOTIDE SEQUENCE</scope>
    <source>
        <strain evidence="2">AH 40177</strain>
    </source>
</reference>
<evidence type="ECO:0000313" key="3">
    <source>
        <dbReference type="Proteomes" id="UP000772434"/>
    </source>
</evidence>
<gene>
    <name evidence="2" type="ORF">BDP27DRAFT_695303</name>
</gene>